<dbReference type="EMBL" id="JBHRZI010000018">
    <property type="protein sequence ID" value="MFC3894460.1"/>
    <property type="molecule type" value="Genomic_DNA"/>
</dbReference>
<dbReference type="RefSeq" id="WP_382375871.1">
    <property type="nucleotide sequence ID" value="NZ_JBHRZI010000018.1"/>
</dbReference>
<reference evidence="2" key="1">
    <citation type="journal article" date="2019" name="Int. J. Syst. Evol. Microbiol.">
        <title>The Global Catalogue of Microorganisms (GCM) 10K type strain sequencing project: providing services to taxonomists for standard genome sequencing and annotation.</title>
        <authorList>
            <consortium name="The Broad Institute Genomics Platform"/>
            <consortium name="The Broad Institute Genome Sequencing Center for Infectious Disease"/>
            <person name="Wu L."/>
            <person name="Ma J."/>
        </authorList>
    </citation>
    <scope>NUCLEOTIDE SEQUENCE [LARGE SCALE GENOMIC DNA]</scope>
    <source>
        <strain evidence="2">CGMCC 4.7405</strain>
    </source>
</reference>
<evidence type="ECO:0000313" key="1">
    <source>
        <dbReference type="EMBL" id="MFC3894460.1"/>
    </source>
</evidence>
<accession>A0ABV8BXK6</accession>
<keyword evidence="2" id="KW-1185">Reference proteome</keyword>
<gene>
    <name evidence="1" type="ORF">ACFOWZ_23520</name>
</gene>
<comment type="caution">
    <text evidence="1">The sequence shown here is derived from an EMBL/GenBank/DDBJ whole genome shotgun (WGS) entry which is preliminary data.</text>
</comment>
<dbReference type="Proteomes" id="UP001595690">
    <property type="component" value="Unassembled WGS sequence"/>
</dbReference>
<sequence>MDVDHEAGTGHDSEALVRIADEAGYQVSPRMLETFRAQGLLPRPIRTGHRGRAPVWTYPDGTDRQLVALLAWRTHTKDPDTLRVLLWVDGFPIASDVIRAALVDNLTAALDLLEREITTQAQRHGLDPTLDSDRDQALHLIAGALTAKRGPNSLPRRTRVRATDRAHAVHLLLRAFALGDAVDTTTDDAKIVERVLGVAPNGRRQRVEGAGPWLTGPAEALFETAEIVALPTALRAVSEATDAELATARDIVAVLFRHLPLVARMMAALFDDANYAGLAGLDQIDQHPEIVTLLVSYVIGMLRAGWQENLQAVATALGPMPDLAAQARSLLDQPHRTIEANLSHQPPDVRKQAQRIIDAAMNGAFDRPRRNPPPAG</sequence>
<evidence type="ECO:0000313" key="2">
    <source>
        <dbReference type="Proteomes" id="UP001595690"/>
    </source>
</evidence>
<name>A0ABV8BXK6_9PSEU</name>
<protein>
    <submittedName>
        <fullName evidence="1">Uncharacterized protein</fullName>
    </submittedName>
</protein>
<proteinExistence type="predicted"/>
<organism evidence="1 2">
    <name type="scientific">Lentzea rhizosphaerae</name>
    <dbReference type="NCBI Taxonomy" id="2041025"/>
    <lineage>
        <taxon>Bacteria</taxon>
        <taxon>Bacillati</taxon>
        <taxon>Actinomycetota</taxon>
        <taxon>Actinomycetes</taxon>
        <taxon>Pseudonocardiales</taxon>
        <taxon>Pseudonocardiaceae</taxon>
        <taxon>Lentzea</taxon>
    </lineage>
</organism>